<organism evidence="2">
    <name type="scientific">Darwinula stevensoni</name>
    <dbReference type="NCBI Taxonomy" id="69355"/>
    <lineage>
        <taxon>Eukaryota</taxon>
        <taxon>Metazoa</taxon>
        <taxon>Ecdysozoa</taxon>
        <taxon>Arthropoda</taxon>
        <taxon>Crustacea</taxon>
        <taxon>Oligostraca</taxon>
        <taxon>Ostracoda</taxon>
        <taxon>Podocopa</taxon>
        <taxon>Podocopida</taxon>
        <taxon>Darwinulocopina</taxon>
        <taxon>Darwinuloidea</taxon>
        <taxon>Darwinulidae</taxon>
        <taxon>Darwinula</taxon>
    </lineage>
</organism>
<keyword evidence="3" id="KW-1185">Reference proteome</keyword>
<feature type="compositionally biased region" description="Basic and acidic residues" evidence="1">
    <location>
        <begin position="380"/>
        <end position="390"/>
    </location>
</feature>
<dbReference type="EMBL" id="LR906713">
    <property type="protein sequence ID" value="CAD7253949.1"/>
    <property type="molecule type" value="Genomic_DNA"/>
</dbReference>
<proteinExistence type="predicted"/>
<dbReference type="AlphaFoldDB" id="A0A7R9AGS5"/>
<protein>
    <submittedName>
        <fullName evidence="2">Uncharacterized protein</fullName>
    </submittedName>
</protein>
<evidence type="ECO:0000256" key="1">
    <source>
        <dbReference type="SAM" id="MobiDB-lite"/>
    </source>
</evidence>
<sequence length="713" mass="78006">MRNALNASEDDDLVQVAGLAKTANGTNTAVSLRLVYDLPRGADDPVAKMTTLAGAKILKKVALTGKDKQKAMMKLEKILDMDWKTEVGKIAGVNAGLLDLATKLGQISNVTAAKTNLVNSAWRYWRKAMASNPSMADSVVDTSSLIASVQNSLPAAENKEQVGTLLSALCALYQDDNTTCAASVLAISPPLHTHATVLKLNNVFKPGIHDNATHPDAIALAETIQQELTNNYQLAGGQDVKVHVSLPFSPGSIEANASTSFSSDTVDPSQVEQDAANITQNNGVNGTSVSVTKFSKLRLPIAMRTELREGFVASDELKSGDVPRVRCDGKSPNWLERCTRQRYNDDTVTHINNTCNDSKHPHNCRTRINRRQRDNYQLQHHPDSNHTESRQRRCNISKHQHYSNNSRNVVQHLALLATLNHLAALEALKQAQTIQRHNPILMQTVRALAGSTQKVLYQNIVCLANRPGSVSSDFNLVFNQSANLQTIQDTLDNNTRRLDGTYLFGDLQSDLPPSGRASAVPVQIAKMSSDRGSRLFWQVTVPSMAGMAGPADPDHAVLHCKRKGMLLQGLQRQVARTDLASRTALDLASWTTLDLASWTTLDSFYPLFRDFDGDRRGRGGRKKPISDSETASTNKASFYNRPTLMHVEEGDASREAAKSGAPTRCSEPARDGGSVPPDFRIRVWASGTRGEEFSSFRCLHLIVVLAKKHLVKV</sequence>
<evidence type="ECO:0000313" key="2">
    <source>
        <dbReference type="EMBL" id="CAD7253949.1"/>
    </source>
</evidence>
<dbReference type="Proteomes" id="UP000677054">
    <property type="component" value="Unassembled WGS sequence"/>
</dbReference>
<gene>
    <name evidence="2" type="ORF">DSTB1V02_LOCUS13695</name>
</gene>
<reference evidence="2" key="1">
    <citation type="submission" date="2020-11" db="EMBL/GenBank/DDBJ databases">
        <authorList>
            <person name="Tran Van P."/>
        </authorList>
    </citation>
    <scope>NUCLEOTIDE SEQUENCE</scope>
</reference>
<feature type="region of interest" description="Disordered" evidence="1">
    <location>
        <begin position="370"/>
        <end position="390"/>
    </location>
</feature>
<dbReference type="EMBL" id="CAJPEV010007196">
    <property type="protein sequence ID" value="CAG0904630.1"/>
    <property type="molecule type" value="Genomic_DNA"/>
</dbReference>
<feature type="region of interest" description="Disordered" evidence="1">
    <location>
        <begin position="650"/>
        <end position="673"/>
    </location>
</feature>
<accession>A0A7R9AGS5</accession>
<evidence type="ECO:0000313" key="3">
    <source>
        <dbReference type="Proteomes" id="UP000677054"/>
    </source>
</evidence>
<name>A0A7R9AGS5_9CRUS</name>